<dbReference type="STRING" id="89784.SAMN04489725_10642"/>
<accession>A0A1H2TNP3</accession>
<reference evidence="4" key="2">
    <citation type="submission" date="2016-10" db="EMBL/GenBank/DDBJ databases">
        <authorList>
            <person name="Varghese N."/>
        </authorList>
    </citation>
    <scope>NUCLEOTIDE SEQUENCE [LARGE SCALE GENOMIC DNA]</scope>
    <source>
        <strain evidence="4">DSM 12489</strain>
    </source>
</reference>
<evidence type="ECO:0000259" key="1">
    <source>
        <dbReference type="Pfam" id="PF13452"/>
    </source>
</evidence>
<reference evidence="3" key="1">
    <citation type="submission" date="2016-10" db="EMBL/GenBank/DDBJ databases">
        <authorList>
            <person name="de Groot N.N."/>
        </authorList>
    </citation>
    <scope>NUCLEOTIDE SEQUENCE [LARGE SCALE GENOMIC DNA]</scope>
    <source>
        <strain evidence="3">DSM 12489</strain>
    </source>
</reference>
<sequence>MGVDMHDFLPLVGVWSEPVKNEVEKGAIRKFAQAIGDDNPLYSNEEAAKKSRYGRLVAPPTFSRTFDYGRIPNLVLPTAGLIHGEQSYVFHRPILAGDVLYASQALVDVKERSGKLGRMIILLFSYKVENEAGDLVQTATSTIIYRPEGGNSHD</sequence>
<proteinExistence type="predicted"/>
<dbReference type="InterPro" id="IPR039569">
    <property type="entry name" value="FAS1-like_DH_region"/>
</dbReference>
<dbReference type="SUPFAM" id="SSF54637">
    <property type="entry name" value="Thioesterase/thiol ester dehydrase-isomerase"/>
    <property type="match status" value="1"/>
</dbReference>
<dbReference type="CDD" id="cd03441">
    <property type="entry name" value="R_hydratase_like"/>
    <property type="match status" value="1"/>
</dbReference>
<name>A0A1H2TNP3_9BACL</name>
<dbReference type="EMBL" id="FNOJ01000006">
    <property type="protein sequence ID" value="SDW45408.1"/>
    <property type="molecule type" value="Genomic_DNA"/>
</dbReference>
<dbReference type="Pfam" id="PF13452">
    <property type="entry name" value="FAS1_DH_region"/>
    <property type="match status" value="1"/>
</dbReference>
<dbReference type="PIRSF" id="PIRSF018072">
    <property type="entry name" value="UCP018072"/>
    <property type="match status" value="1"/>
</dbReference>
<dbReference type="InterPro" id="IPR029069">
    <property type="entry name" value="HotDog_dom_sf"/>
</dbReference>
<evidence type="ECO:0000313" key="4">
    <source>
        <dbReference type="Proteomes" id="UP000182589"/>
    </source>
</evidence>
<reference evidence="2" key="3">
    <citation type="submission" date="2023-02" db="EMBL/GenBank/DDBJ databases">
        <title>Proposal of a novel subspecies: Alicyclobacillus hesperidum subspecies aegle.</title>
        <authorList>
            <person name="Goto K."/>
            <person name="Fujii T."/>
            <person name="Yasui K."/>
            <person name="Mochida K."/>
            <person name="Kato-Tanaka Y."/>
            <person name="Morohoshi S."/>
            <person name="An S.Y."/>
            <person name="Kasai H."/>
            <person name="Yokota A."/>
        </authorList>
    </citation>
    <scope>NUCLEOTIDE SEQUENCE</scope>
    <source>
        <strain evidence="2">DSM 12766</strain>
    </source>
</reference>
<evidence type="ECO:0000313" key="3">
    <source>
        <dbReference type="EMBL" id="SDW45408.1"/>
    </source>
</evidence>
<evidence type="ECO:0000313" key="2">
    <source>
        <dbReference type="EMBL" id="GLV13925.1"/>
    </source>
</evidence>
<organism evidence="3 4">
    <name type="scientific">Alicyclobacillus hesperidum</name>
    <dbReference type="NCBI Taxonomy" id="89784"/>
    <lineage>
        <taxon>Bacteria</taxon>
        <taxon>Bacillati</taxon>
        <taxon>Bacillota</taxon>
        <taxon>Bacilli</taxon>
        <taxon>Bacillales</taxon>
        <taxon>Alicyclobacillaceae</taxon>
        <taxon>Alicyclobacillus</taxon>
    </lineage>
</organism>
<dbReference type="EMBL" id="BSRA01000008">
    <property type="protein sequence ID" value="GLV13925.1"/>
    <property type="molecule type" value="Genomic_DNA"/>
</dbReference>
<dbReference type="InterPro" id="IPR016709">
    <property type="entry name" value="HadA-like"/>
</dbReference>
<gene>
    <name evidence="2" type="ORF">Heshes_16090</name>
    <name evidence="3" type="ORF">SAMN04489725_10642</name>
</gene>
<protein>
    <submittedName>
        <fullName evidence="3">Acyl dehydratase</fullName>
    </submittedName>
    <submittedName>
        <fullName evidence="2">UPF0336 protein</fullName>
    </submittedName>
</protein>
<dbReference type="AlphaFoldDB" id="A0A1H2TNP3"/>
<dbReference type="Proteomes" id="UP001157137">
    <property type="component" value="Unassembled WGS sequence"/>
</dbReference>
<dbReference type="Gene3D" id="3.10.129.10">
    <property type="entry name" value="Hotdog Thioesterase"/>
    <property type="match status" value="1"/>
</dbReference>
<feature type="domain" description="FAS1-like dehydratase" evidence="1">
    <location>
        <begin position="11"/>
        <end position="138"/>
    </location>
</feature>
<dbReference type="Proteomes" id="UP000182589">
    <property type="component" value="Unassembled WGS sequence"/>
</dbReference>
<keyword evidence="4" id="KW-1185">Reference proteome</keyword>